<evidence type="ECO:0000259" key="1">
    <source>
        <dbReference type="PROSITE" id="PS50086"/>
    </source>
</evidence>
<sequence>AYMKLVLLAKQLMSSTPSRFLDDVLCSIDKDICKTLTRLKLFQEDQPMHSDLRQVLLACSVFWRKQPYYPAESSHVAALLLINMPPADAFLRLVNLTRKLCLSYLYNQKVSEIEGFYRIFENLFSELMPKLYKKFRERRLLPSFYLEPWIRSVYISHLPLELSTRIMDIFVLEWDCSSSGLH</sequence>
<organism evidence="2 3">
    <name type="scientific">Phakopsora pachyrhizi</name>
    <name type="common">Asian soybean rust disease fungus</name>
    <dbReference type="NCBI Taxonomy" id="170000"/>
    <lineage>
        <taxon>Eukaryota</taxon>
        <taxon>Fungi</taxon>
        <taxon>Dikarya</taxon>
        <taxon>Basidiomycota</taxon>
        <taxon>Pucciniomycotina</taxon>
        <taxon>Pucciniomycetes</taxon>
        <taxon>Pucciniales</taxon>
        <taxon>Phakopsoraceae</taxon>
        <taxon>Phakopsora</taxon>
    </lineage>
</organism>
<dbReference type="Pfam" id="PF00566">
    <property type="entry name" value="RabGAP-TBC"/>
    <property type="match status" value="1"/>
</dbReference>
<dbReference type="PANTHER" id="PTHR47219">
    <property type="entry name" value="RAB GTPASE-ACTIVATING PROTEIN 1-LIKE"/>
    <property type="match status" value="1"/>
</dbReference>
<reference evidence="2" key="1">
    <citation type="submission" date="2022-06" db="EMBL/GenBank/DDBJ databases">
        <authorList>
            <consortium name="SYNGENTA / RWTH Aachen University"/>
        </authorList>
    </citation>
    <scope>NUCLEOTIDE SEQUENCE</scope>
</reference>
<protein>
    <submittedName>
        <fullName evidence="2">Rab-GTPase-TBC domain-containing protein</fullName>
    </submittedName>
</protein>
<evidence type="ECO:0000313" key="3">
    <source>
        <dbReference type="Proteomes" id="UP001153365"/>
    </source>
</evidence>
<dbReference type="Proteomes" id="UP001153365">
    <property type="component" value="Unassembled WGS sequence"/>
</dbReference>
<dbReference type="PANTHER" id="PTHR47219:SF15">
    <property type="entry name" value="TBC1 DOMAIN FAMILY MEMBER 12 ISOFORM X1"/>
    <property type="match status" value="1"/>
</dbReference>
<feature type="domain" description="Rab-GAP TBC" evidence="1">
    <location>
        <begin position="1"/>
        <end position="174"/>
    </location>
</feature>
<accession>A0AAV0AU74</accession>
<dbReference type="Gene3D" id="1.10.472.80">
    <property type="entry name" value="Ypt/Rab-GAP domain of gyp1p, domain 3"/>
    <property type="match status" value="1"/>
</dbReference>
<dbReference type="EMBL" id="CALTRL010001465">
    <property type="protein sequence ID" value="CAH7672617.1"/>
    <property type="molecule type" value="Genomic_DNA"/>
</dbReference>
<gene>
    <name evidence="2" type="ORF">PPACK8108_LOCUS7431</name>
</gene>
<dbReference type="GO" id="GO:0031267">
    <property type="term" value="F:small GTPase binding"/>
    <property type="evidence" value="ECO:0007669"/>
    <property type="project" value="TreeGrafter"/>
</dbReference>
<feature type="non-terminal residue" evidence="2">
    <location>
        <position position="1"/>
    </location>
</feature>
<dbReference type="InterPro" id="IPR035969">
    <property type="entry name" value="Rab-GAP_TBC_sf"/>
</dbReference>
<proteinExistence type="predicted"/>
<dbReference type="SUPFAM" id="SSF47923">
    <property type="entry name" value="Ypt/Rab-GAP domain of gyp1p"/>
    <property type="match status" value="2"/>
</dbReference>
<dbReference type="GO" id="GO:0005096">
    <property type="term" value="F:GTPase activator activity"/>
    <property type="evidence" value="ECO:0007669"/>
    <property type="project" value="TreeGrafter"/>
</dbReference>
<name>A0AAV0AU74_PHAPC</name>
<dbReference type="AlphaFoldDB" id="A0AAV0AU74"/>
<evidence type="ECO:0000313" key="2">
    <source>
        <dbReference type="EMBL" id="CAH7672617.1"/>
    </source>
</evidence>
<dbReference type="PROSITE" id="PS50086">
    <property type="entry name" value="TBC_RABGAP"/>
    <property type="match status" value="1"/>
</dbReference>
<dbReference type="InterPro" id="IPR000195">
    <property type="entry name" value="Rab-GAP-TBC_dom"/>
</dbReference>
<comment type="caution">
    <text evidence="2">The sequence shown here is derived from an EMBL/GenBank/DDBJ whole genome shotgun (WGS) entry which is preliminary data.</text>
</comment>
<dbReference type="InterPro" id="IPR050302">
    <property type="entry name" value="Rab_GAP_TBC_domain"/>
</dbReference>
<dbReference type="SMART" id="SM00164">
    <property type="entry name" value="TBC"/>
    <property type="match status" value="1"/>
</dbReference>
<dbReference type="Gene3D" id="1.10.8.270">
    <property type="entry name" value="putative rabgap domain of human tbc1 domain family member 14 like domains"/>
    <property type="match status" value="1"/>
</dbReference>
<keyword evidence="3" id="KW-1185">Reference proteome</keyword>